<reference evidence="6 7" key="1">
    <citation type="submission" date="2020-08" db="EMBL/GenBank/DDBJ databases">
        <title>Genomic Encyclopedia of Type Strains, Phase IV (KMG-IV): sequencing the most valuable type-strain genomes for metagenomic binning, comparative biology and taxonomic classification.</title>
        <authorList>
            <person name="Goeker M."/>
        </authorList>
    </citation>
    <scope>NUCLEOTIDE SEQUENCE [LARGE SCALE GENOMIC DNA]</scope>
    <source>
        <strain evidence="6 7">DSM 5391</strain>
    </source>
</reference>
<dbReference type="AlphaFoldDB" id="A0A7X0HW36"/>
<accession>A0A7X0HW36</accession>
<keyword evidence="4 6" id="KW-0067">ATP-binding</keyword>
<dbReference type="InterPro" id="IPR003439">
    <property type="entry name" value="ABC_transporter-like_ATP-bd"/>
</dbReference>
<dbReference type="InterPro" id="IPR003593">
    <property type="entry name" value="AAA+_ATPase"/>
</dbReference>
<dbReference type="PROSITE" id="PS50893">
    <property type="entry name" value="ABC_TRANSPORTER_2"/>
    <property type="match status" value="1"/>
</dbReference>
<dbReference type="GO" id="GO:0005524">
    <property type="term" value="F:ATP binding"/>
    <property type="evidence" value="ECO:0007669"/>
    <property type="project" value="UniProtKB-KW"/>
</dbReference>
<dbReference type="InterPro" id="IPR017871">
    <property type="entry name" value="ABC_transporter-like_CS"/>
</dbReference>
<evidence type="ECO:0000256" key="3">
    <source>
        <dbReference type="ARBA" id="ARBA00022741"/>
    </source>
</evidence>
<dbReference type="PANTHER" id="PTHR43335:SF11">
    <property type="entry name" value="ABC TRANSPORTER RELATED"/>
    <property type="match status" value="1"/>
</dbReference>
<dbReference type="SUPFAM" id="SSF52540">
    <property type="entry name" value="P-loop containing nucleoside triphosphate hydrolases"/>
    <property type="match status" value="1"/>
</dbReference>
<dbReference type="CDD" id="cd03230">
    <property type="entry name" value="ABC_DR_subfamily_A"/>
    <property type="match status" value="1"/>
</dbReference>
<keyword evidence="7" id="KW-1185">Reference proteome</keyword>
<evidence type="ECO:0000256" key="4">
    <source>
        <dbReference type="ARBA" id="ARBA00022840"/>
    </source>
</evidence>
<evidence type="ECO:0000256" key="2">
    <source>
        <dbReference type="ARBA" id="ARBA00022448"/>
    </source>
</evidence>
<dbReference type="PANTHER" id="PTHR43335">
    <property type="entry name" value="ABC TRANSPORTER, ATP-BINDING PROTEIN"/>
    <property type="match status" value="1"/>
</dbReference>
<protein>
    <submittedName>
        <fullName evidence="6">ABC-2 type transport system ATP-binding protein</fullName>
    </submittedName>
</protein>
<feature type="domain" description="ABC transporter" evidence="5">
    <location>
        <begin position="7"/>
        <end position="232"/>
    </location>
</feature>
<dbReference type="Proteomes" id="UP000531594">
    <property type="component" value="Unassembled WGS sequence"/>
</dbReference>
<proteinExistence type="inferred from homology"/>
<dbReference type="EMBL" id="JACHGK010000015">
    <property type="protein sequence ID" value="MBB6447002.1"/>
    <property type="molecule type" value="Genomic_DNA"/>
</dbReference>
<comment type="caution">
    <text evidence="6">The sequence shown here is derived from an EMBL/GenBank/DDBJ whole genome shotgun (WGS) entry which is preliminary data.</text>
</comment>
<dbReference type="RefSeq" id="WP_221452376.1">
    <property type="nucleotide sequence ID" value="NZ_JACHGK010000015.1"/>
</dbReference>
<evidence type="ECO:0000313" key="7">
    <source>
        <dbReference type="Proteomes" id="UP000531594"/>
    </source>
</evidence>
<evidence type="ECO:0000259" key="5">
    <source>
        <dbReference type="PROSITE" id="PS50893"/>
    </source>
</evidence>
<dbReference type="GO" id="GO:0016887">
    <property type="term" value="F:ATP hydrolysis activity"/>
    <property type="evidence" value="ECO:0007669"/>
    <property type="project" value="InterPro"/>
</dbReference>
<keyword evidence="3" id="KW-0547">Nucleotide-binding</keyword>
<dbReference type="SMART" id="SM00382">
    <property type="entry name" value="AAA"/>
    <property type="match status" value="1"/>
</dbReference>
<comment type="similarity">
    <text evidence="1">Belongs to the ABC transporter superfamily.</text>
</comment>
<dbReference type="Gene3D" id="3.40.50.300">
    <property type="entry name" value="P-loop containing nucleotide triphosphate hydrolases"/>
    <property type="match status" value="1"/>
</dbReference>
<dbReference type="InterPro" id="IPR027417">
    <property type="entry name" value="P-loop_NTPase"/>
</dbReference>
<sequence length="302" mass="34058">MRENILLQVNELTKTYGQHQAVKQLSFQIEKGKCIAIIGPNGAGKTTTLHMLAGLLTPSSGTILFPGSKKKDYRQLIGFLPQHPAFFSWMTAKEFLQFAGRLSHLTKAQLTAKIDETLAFVSLLDVKNKKIGGFSGGMKQRLGLAQALIHDPELLILDEPVSALDPNGRRDVLKMLQALKARMTILFSTHVLHDAEQVCDSVIMLKEGKIKWNGSLTELKYNQSASAIKIRTTEPLEHRFDGMPKLAHIEYQDLHTAVLYFDEPSFDKRLLLTRIIENKLNLLHFEHLQDSLEDAYLKVMNQ</sequence>
<evidence type="ECO:0000256" key="1">
    <source>
        <dbReference type="ARBA" id="ARBA00005417"/>
    </source>
</evidence>
<dbReference type="Pfam" id="PF00005">
    <property type="entry name" value="ABC_tran"/>
    <property type="match status" value="1"/>
</dbReference>
<dbReference type="PROSITE" id="PS00211">
    <property type="entry name" value="ABC_TRANSPORTER_1"/>
    <property type="match status" value="1"/>
</dbReference>
<evidence type="ECO:0000313" key="6">
    <source>
        <dbReference type="EMBL" id="MBB6447002.1"/>
    </source>
</evidence>
<organism evidence="6 7">
    <name type="scientific">Bacillus benzoevorans</name>
    <dbReference type="NCBI Taxonomy" id="1456"/>
    <lineage>
        <taxon>Bacteria</taxon>
        <taxon>Bacillati</taxon>
        <taxon>Bacillota</taxon>
        <taxon>Bacilli</taxon>
        <taxon>Bacillales</taxon>
        <taxon>Bacillaceae</taxon>
        <taxon>Bacillus</taxon>
    </lineage>
</organism>
<name>A0A7X0HW36_9BACI</name>
<gene>
    <name evidence="6" type="ORF">HNR53_003669</name>
</gene>
<keyword evidence="2" id="KW-0813">Transport</keyword>